<dbReference type="RefSeq" id="WP_241936693.1">
    <property type="nucleotide sequence ID" value="NZ_JALBGC010000003.1"/>
</dbReference>
<dbReference type="AlphaFoldDB" id="A0A9X1VK21"/>
<dbReference type="InterPro" id="IPR023296">
    <property type="entry name" value="Glyco_hydro_beta-prop_sf"/>
</dbReference>
<protein>
    <recommendedName>
        <fullName evidence="2">beta-fructofuranosidase</fullName>
        <ecNumber evidence="2">3.2.1.26</ecNumber>
    </recommendedName>
</protein>
<dbReference type="InterPro" id="IPR032507">
    <property type="entry name" value="BT1760-like_C"/>
</dbReference>
<feature type="domain" description="BT1760-like C-terminal" evidence="6">
    <location>
        <begin position="348"/>
        <end position="524"/>
    </location>
</feature>
<dbReference type="Proteomes" id="UP001139193">
    <property type="component" value="Unassembled WGS sequence"/>
</dbReference>
<name>A0A9X1VK21_9BACT</name>
<reference evidence="7" key="1">
    <citation type="submission" date="2022-03" db="EMBL/GenBank/DDBJ databases">
        <title>Bacterial whole genome sequence for Hymenobacter sp. DH14.</title>
        <authorList>
            <person name="Le V."/>
        </authorList>
    </citation>
    <scope>NUCLEOTIDE SEQUENCE</scope>
    <source>
        <strain evidence="7">DH14</strain>
    </source>
</reference>
<organism evidence="7 8">
    <name type="scientific">Hymenobacter cyanobacteriorum</name>
    <dbReference type="NCBI Taxonomy" id="2926463"/>
    <lineage>
        <taxon>Bacteria</taxon>
        <taxon>Pseudomonadati</taxon>
        <taxon>Bacteroidota</taxon>
        <taxon>Cytophagia</taxon>
        <taxon>Cytophagales</taxon>
        <taxon>Hymenobacteraceae</taxon>
        <taxon>Hymenobacter</taxon>
    </lineage>
</organism>
<dbReference type="Pfam" id="PF00251">
    <property type="entry name" value="Glyco_hydro_32N"/>
    <property type="match status" value="1"/>
</dbReference>
<dbReference type="EMBL" id="JALBGC010000003">
    <property type="protein sequence ID" value="MCI1188435.1"/>
    <property type="molecule type" value="Genomic_DNA"/>
</dbReference>
<dbReference type="Gene3D" id="2.115.10.20">
    <property type="entry name" value="Glycosyl hydrolase domain, family 43"/>
    <property type="match status" value="1"/>
</dbReference>
<gene>
    <name evidence="7" type="ORF">MON38_13480</name>
</gene>
<dbReference type="SUPFAM" id="SSF49899">
    <property type="entry name" value="Concanavalin A-like lectins/glucanases"/>
    <property type="match status" value="1"/>
</dbReference>
<keyword evidence="8" id="KW-1185">Reference proteome</keyword>
<dbReference type="CDD" id="cd08995">
    <property type="entry name" value="GH32_EcAec43-like"/>
    <property type="match status" value="1"/>
</dbReference>
<keyword evidence="4" id="KW-0326">Glycosidase</keyword>
<dbReference type="GO" id="GO:0004564">
    <property type="term" value="F:beta-fructofuranosidase activity"/>
    <property type="evidence" value="ECO:0007669"/>
    <property type="project" value="UniProtKB-EC"/>
</dbReference>
<dbReference type="PROSITE" id="PS51257">
    <property type="entry name" value="PROKAR_LIPOPROTEIN"/>
    <property type="match status" value="1"/>
</dbReference>
<evidence type="ECO:0000256" key="1">
    <source>
        <dbReference type="ARBA" id="ARBA00009902"/>
    </source>
</evidence>
<dbReference type="InterPro" id="IPR013148">
    <property type="entry name" value="Glyco_hydro_32_N"/>
</dbReference>
<dbReference type="PANTHER" id="PTHR43101:SF1">
    <property type="entry name" value="BETA-FRUCTOSIDASE"/>
    <property type="match status" value="1"/>
</dbReference>
<comment type="caution">
    <text evidence="7">The sequence shown here is derived from an EMBL/GenBank/DDBJ whole genome shotgun (WGS) entry which is preliminary data.</text>
</comment>
<dbReference type="InterPro" id="IPR001362">
    <property type="entry name" value="Glyco_hydro_32"/>
</dbReference>
<evidence type="ECO:0000313" key="7">
    <source>
        <dbReference type="EMBL" id="MCI1188435.1"/>
    </source>
</evidence>
<sequence length="531" mass="58283">MSLRPFFLSAMLLAAGCKKSDPATPTPPVVKPGVQLVCTPSAERSDYSIFPKVADGAGVGDVMPFFDAASGTQYIYYLKDVWNDATNQRHPWYGFTTNDFRQYTELPAGELLPSSSGSCAQDRAIGTGSVIARNGTYYAFYTGHNPNSDNCGRRKEGVMLATAPAPNQKFSKNAAFATLYVPTGQGFDENDNFRDPFVYQDDASGQYAMLVSARRNSRGVVVKYTSADLLTWTYQGVLYDGGTSSYFMMECPQLFKLGSTYYLTYSDTGTRYFYYRKSALPNGPWSAPSGIERFDGNGLYAARVLNNPVTGKSYLIGWVNRLENNTDTGNWWWGGNLVTHQLNQLPTGDLTVSMVPALRTYLEAQPEPLQRVSRTASAARPDSSTYILTGPAAGPLANVLYQPINLTRFKLSATVSYTQAAKDFGFMLGACDGTNEFYSLRFVPGQNRFSFDRVNRSGLNAGTSAVADVPFPMQPNTDYAVDIVEENSVVVVYLNGVAALSVRIYKAPRTSWGIFADNSSATFKNLRITKP</sequence>
<dbReference type="PANTHER" id="PTHR43101">
    <property type="entry name" value="BETA-FRUCTOSIDASE"/>
    <property type="match status" value="1"/>
</dbReference>
<keyword evidence="3" id="KW-0378">Hydrolase</keyword>
<proteinExistence type="inferred from homology"/>
<dbReference type="InterPro" id="IPR013320">
    <property type="entry name" value="ConA-like_dom_sf"/>
</dbReference>
<dbReference type="Pfam" id="PF16346">
    <property type="entry name" value="GH32_BT1760-like_C"/>
    <property type="match status" value="1"/>
</dbReference>
<dbReference type="EC" id="3.2.1.26" evidence="2"/>
<dbReference type="Gene3D" id="2.60.120.560">
    <property type="entry name" value="Exo-inulinase, domain 1"/>
    <property type="match status" value="1"/>
</dbReference>
<evidence type="ECO:0000259" key="5">
    <source>
        <dbReference type="Pfam" id="PF00251"/>
    </source>
</evidence>
<dbReference type="InterPro" id="IPR051214">
    <property type="entry name" value="GH32_Enzymes"/>
</dbReference>
<evidence type="ECO:0000259" key="6">
    <source>
        <dbReference type="Pfam" id="PF16346"/>
    </source>
</evidence>
<evidence type="ECO:0000313" key="8">
    <source>
        <dbReference type="Proteomes" id="UP001139193"/>
    </source>
</evidence>
<feature type="domain" description="Glycosyl hydrolase family 32 N-terminal" evidence="5">
    <location>
        <begin position="73"/>
        <end position="331"/>
    </location>
</feature>
<dbReference type="SMART" id="SM00640">
    <property type="entry name" value="Glyco_32"/>
    <property type="match status" value="1"/>
</dbReference>
<evidence type="ECO:0000256" key="2">
    <source>
        <dbReference type="ARBA" id="ARBA00012758"/>
    </source>
</evidence>
<comment type="similarity">
    <text evidence="1">Belongs to the glycosyl hydrolase 32 family.</text>
</comment>
<dbReference type="SUPFAM" id="SSF75005">
    <property type="entry name" value="Arabinanase/levansucrase/invertase"/>
    <property type="match status" value="1"/>
</dbReference>
<accession>A0A9X1VK21</accession>
<evidence type="ECO:0000256" key="4">
    <source>
        <dbReference type="ARBA" id="ARBA00023295"/>
    </source>
</evidence>
<evidence type="ECO:0000256" key="3">
    <source>
        <dbReference type="ARBA" id="ARBA00022801"/>
    </source>
</evidence>
<dbReference type="GO" id="GO:0005975">
    <property type="term" value="P:carbohydrate metabolic process"/>
    <property type="evidence" value="ECO:0007669"/>
    <property type="project" value="InterPro"/>
</dbReference>